<dbReference type="Pfam" id="PF01535">
    <property type="entry name" value="PPR"/>
    <property type="match status" value="1"/>
</dbReference>
<dbReference type="PANTHER" id="PTHR47939:SF12">
    <property type="entry name" value="PENTACOTRIPEPTIDE-REPEAT REGION OF PRORP DOMAIN-CONTAINING PROTEIN"/>
    <property type="match status" value="1"/>
</dbReference>
<evidence type="ECO:0000313" key="4">
    <source>
        <dbReference type="EMBL" id="KAJ0981984.1"/>
    </source>
</evidence>
<keyword evidence="2" id="KW-0677">Repeat</keyword>
<dbReference type="EMBL" id="JAGGNH010000002">
    <property type="protein sequence ID" value="KAJ0981984.1"/>
    <property type="molecule type" value="Genomic_DNA"/>
</dbReference>
<comment type="caution">
    <text evidence="4">The sequence shown here is derived from an EMBL/GenBank/DDBJ whole genome shotgun (WGS) entry which is preliminary data.</text>
</comment>
<evidence type="ECO:0000313" key="5">
    <source>
        <dbReference type="Proteomes" id="UP001085076"/>
    </source>
</evidence>
<evidence type="ECO:0000256" key="1">
    <source>
        <dbReference type="ARBA" id="ARBA00007626"/>
    </source>
</evidence>
<name>A0A9D5CZU6_9LILI</name>
<protein>
    <recommendedName>
        <fullName evidence="6">Pentatricopeptide repeat-containing protein</fullName>
    </recommendedName>
</protein>
<sequence>MAIFRKPPSIILKSYSRSLSTIVDPELLLRLSTVLYQQQHAPDSKLHSHLRSLPLPLPISHELVLQLCSYFPLSWHPLYRFLLFSQLPPSSFSHCPTTFTCTLSFFGASKNINLLWSFTGVVLARSDLLTASFLLTVVRFLANPRDHQLRPRLQLHYRTSLQTVYSIKTLNLIVESLSDRKLVREAKDLVSKLRTSIPPDGDTYGLLIIGFCRIGDLVTASKLWNRAVEQGLEPGVDAYEEMIVTLFKINRIEDALRMFAALRARRFLDARADSYRAVIQWMCKQGRVRHAYMVFDEMLKRGLWLETDNQTLAALVYGLVIRKRVREAYRVVEMVEHPDICLYHGVDEGVVEVKEARGSDGGV</sequence>
<dbReference type="InterPro" id="IPR050667">
    <property type="entry name" value="PPR-containing_protein"/>
</dbReference>
<dbReference type="NCBIfam" id="TIGR00756">
    <property type="entry name" value="PPR"/>
    <property type="match status" value="2"/>
</dbReference>
<dbReference type="InterPro" id="IPR011990">
    <property type="entry name" value="TPR-like_helical_dom_sf"/>
</dbReference>
<dbReference type="AlphaFoldDB" id="A0A9D5CZU6"/>
<dbReference type="InterPro" id="IPR002885">
    <property type="entry name" value="PPR_rpt"/>
</dbReference>
<evidence type="ECO:0000256" key="3">
    <source>
        <dbReference type="PROSITE-ProRule" id="PRU00708"/>
    </source>
</evidence>
<organism evidence="4 5">
    <name type="scientific">Dioscorea zingiberensis</name>
    <dbReference type="NCBI Taxonomy" id="325984"/>
    <lineage>
        <taxon>Eukaryota</taxon>
        <taxon>Viridiplantae</taxon>
        <taxon>Streptophyta</taxon>
        <taxon>Embryophyta</taxon>
        <taxon>Tracheophyta</taxon>
        <taxon>Spermatophyta</taxon>
        <taxon>Magnoliopsida</taxon>
        <taxon>Liliopsida</taxon>
        <taxon>Dioscoreales</taxon>
        <taxon>Dioscoreaceae</taxon>
        <taxon>Dioscorea</taxon>
    </lineage>
</organism>
<dbReference type="PANTHER" id="PTHR47939">
    <property type="entry name" value="MEMBRANE-ASSOCIATED SALT-INDUCIBLE PROTEIN-LIKE"/>
    <property type="match status" value="1"/>
</dbReference>
<reference evidence="4" key="1">
    <citation type="submission" date="2021-03" db="EMBL/GenBank/DDBJ databases">
        <authorList>
            <person name="Li Z."/>
            <person name="Yang C."/>
        </authorList>
    </citation>
    <scope>NUCLEOTIDE SEQUENCE</scope>
    <source>
        <strain evidence="4">Dzin_1.0</strain>
        <tissue evidence="4">Leaf</tissue>
    </source>
</reference>
<proteinExistence type="inferred from homology"/>
<evidence type="ECO:0000256" key="2">
    <source>
        <dbReference type="ARBA" id="ARBA00022737"/>
    </source>
</evidence>
<keyword evidence="5" id="KW-1185">Reference proteome</keyword>
<reference evidence="4" key="2">
    <citation type="journal article" date="2022" name="Hortic Res">
        <title>The genome of Dioscorea zingiberensis sheds light on the biosynthesis, origin and evolution of the medicinally important diosgenin saponins.</title>
        <authorList>
            <person name="Li Y."/>
            <person name="Tan C."/>
            <person name="Li Z."/>
            <person name="Guo J."/>
            <person name="Li S."/>
            <person name="Chen X."/>
            <person name="Wang C."/>
            <person name="Dai X."/>
            <person name="Yang H."/>
            <person name="Song W."/>
            <person name="Hou L."/>
            <person name="Xu J."/>
            <person name="Tong Z."/>
            <person name="Xu A."/>
            <person name="Yuan X."/>
            <person name="Wang W."/>
            <person name="Yang Q."/>
            <person name="Chen L."/>
            <person name="Sun Z."/>
            <person name="Wang K."/>
            <person name="Pan B."/>
            <person name="Chen J."/>
            <person name="Bao Y."/>
            <person name="Liu F."/>
            <person name="Qi X."/>
            <person name="Gang D.R."/>
            <person name="Wen J."/>
            <person name="Li J."/>
        </authorList>
    </citation>
    <scope>NUCLEOTIDE SEQUENCE</scope>
    <source>
        <strain evidence="4">Dzin_1.0</strain>
    </source>
</reference>
<dbReference type="Gene3D" id="1.25.40.10">
    <property type="entry name" value="Tetratricopeptide repeat domain"/>
    <property type="match status" value="2"/>
</dbReference>
<feature type="repeat" description="PPR" evidence="3">
    <location>
        <begin position="200"/>
        <end position="234"/>
    </location>
</feature>
<accession>A0A9D5CZU6</accession>
<dbReference type="OrthoDB" id="1846553at2759"/>
<dbReference type="Proteomes" id="UP001085076">
    <property type="component" value="Miscellaneous, Linkage group lg02"/>
</dbReference>
<feature type="repeat" description="PPR" evidence="3">
    <location>
        <begin position="271"/>
        <end position="305"/>
    </location>
</feature>
<gene>
    <name evidence="4" type="ORF">J5N97_010239</name>
</gene>
<comment type="similarity">
    <text evidence="1">Belongs to the PPR family. P subfamily.</text>
</comment>
<dbReference type="Pfam" id="PF13041">
    <property type="entry name" value="PPR_2"/>
    <property type="match status" value="1"/>
</dbReference>
<evidence type="ECO:0008006" key="6">
    <source>
        <dbReference type="Google" id="ProtNLM"/>
    </source>
</evidence>
<dbReference type="PROSITE" id="PS51375">
    <property type="entry name" value="PPR"/>
    <property type="match status" value="2"/>
</dbReference>